<evidence type="ECO:0000256" key="7">
    <source>
        <dbReference type="ARBA" id="ARBA00023159"/>
    </source>
</evidence>
<comment type="caution">
    <text evidence="13">The sequence shown here is derived from an EMBL/GenBank/DDBJ whole genome shotgun (WGS) entry which is preliminary data.</text>
</comment>
<keyword evidence="2 10" id="KW-0963">Cytoplasm</keyword>
<evidence type="ECO:0000256" key="4">
    <source>
        <dbReference type="ARBA" id="ARBA00023012"/>
    </source>
</evidence>
<protein>
    <recommendedName>
        <fullName evidence="10">Transcriptional regulatory protein</fullName>
    </recommendedName>
</protein>
<keyword evidence="6 10" id="KW-0238">DNA-binding</keyword>
<evidence type="ECO:0000313" key="14">
    <source>
        <dbReference type="Proteomes" id="UP000241048"/>
    </source>
</evidence>
<evidence type="ECO:0000256" key="11">
    <source>
        <dbReference type="PROSITE-ProRule" id="PRU00169"/>
    </source>
</evidence>
<name>A0A2T3FNK9_9CLOT</name>
<evidence type="ECO:0000256" key="5">
    <source>
        <dbReference type="ARBA" id="ARBA00023015"/>
    </source>
</evidence>
<dbReference type="PANTHER" id="PTHR45526">
    <property type="entry name" value="TRANSCRIPTIONAL REGULATORY PROTEIN DPIA"/>
    <property type="match status" value="1"/>
</dbReference>
<dbReference type="GO" id="GO:0000156">
    <property type="term" value="F:phosphorelay response regulator activity"/>
    <property type="evidence" value="ECO:0007669"/>
    <property type="project" value="TreeGrafter"/>
</dbReference>
<dbReference type="RefSeq" id="WP_107001072.1">
    <property type="nucleotide sequence ID" value="NZ_JAQDZI010000006.1"/>
</dbReference>
<keyword evidence="7 10" id="KW-0010">Activator</keyword>
<keyword evidence="4 10" id="KW-0902">Two-component regulatory system</keyword>
<dbReference type="SMART" id="SM00448">
    <property type="entry name" value="REC"/>
    <property type="match status" value="1"/>
</dbReference>
<dbReference type="SUPFAM" id="SSF46785">
    <property type="entry name" value="Winged helix' DNA-binding domain"/>
    <property type="match status" value="1"/>
</dbReference>
<dbReference type="EMBL" id="PYLO01000003">
    <property type="protein sequence ID" value="PST36855.1"/>
    <property type="molecule type" value="Genomic_DNA"/>
</dbReference>
<dbReference type="InterPro" id="IPR024187">
    <property type="entry name" value="Sig_transdc_resp-reg_cit/mal"/>
</dbReference>
<dbReference type="Proteomes" id="UP000241048">
    <property type="component" value="Unassembled WGS sequence"/>
</dbReference>
<dbReference type="InterPro" id="IPR036390">
    <property type="entry name" value="WH_DNA-bd_sf"/>
</dbReference>
<organism evidence="13 14">
    <name type="scientific">Clostridium fessum</name>
    <dbReference type="NCBI Taxonomy" id="2126740"/>
    <lineage>
        <taxon>Bacteria</taxon>
        <taxon>Bacillati</taxon>
        <taxon>Bacillota</taxon>
        <taxon>Clostridia</taxon>
        <taxon>Eubacteriales</taxon>
        <taxon>Clostridiaceae</taxon>
        <taxon>Clostridium</taxon>
    </lineage>
</organism>
<keyword evidence="3 11" id="KW-0597">Phosphoprotein</keyword>
<proteinExistence type="predicted"/>
<feature type="modified residue" description="4-aspartylphosphate" evidence="11">
    <location>
        <position position="54"/>
    </location>
</feature>
<dbReference type="PIRSF" id="PIRSF006171">
    <property type="entry name" value="RR_citrat_malat"/>
    <property type="match status" value="1"/>
</dbReference>
<keyword evidence="5 10" id="KW-0805">Transcription regulation</keyword>
<sequence length="231" mass="26343">MYKVIIIEDDPMVASINKQYVELTSSFHVEATFKNGILALQYLQNCTVDLIILDYYTPQMNGDEFIDQLHAAGMTPAIIMVTSANDAETVRRLISRGVTDYLVKPFEYDRFKAALERFVKRQEELKTSASASDLGQAEIDRLFSVPDVSSQSAPLTKGLNERTLGLIRLFLSEHPEEVWSSEQISEQVHLSRITVRRYLNYLVETNELVSMIDYQTGGRPSIKYRYSVTVQ</sequence>
<accession>A0A2T3FNK9</accession>
<evidence type="ECO:0000256" key="8">
    <source>
        <dbReference type="ARBA" id="ARBA00023163"/>
    </source>
</evidence>
<keyword evidence="8 10" id="KW-0804">Transcription</keyword>
<keyword evidence="14" id="KW-1185">Reference proteome</keyword>
<dbReference type="Gene3D" id="3.40.50.2300">
    <property type="match status" value="1"/>
</dbReference>
<evidence type="ECO:0000256" key="1">
    <source>
        <dbReference type="ARBA" id="ARBA00004496"/>
    </source>
</evidence>
<evidence type="ECO:0000259" key="12">
    <source>
        <dbReference type="PROSITE" id="PS50110"/>
    </source>
</evidence>
<dbReference type="InterPro" id="IPR001789">
    <property type="entry name" value="Sig_transdc_resp-reg_receiver"/>
</dbReference>
<evidence type="ECO:0000256" key="3">
    <source>
        <dbReference type="ARBA" id="ARBA00022553"/>
    </source>
</evidence>
<evidence type="ECO:0000313" key="13">
    <source>
        <dbReference type="EMBL" id="PST36855.1"/>
    </source>
</evidence>
<dbReference type="GO" id="GO:0003700">
    <property type="term" value="F:DNA-binding transcription factor activity"/>
    <property type="evidence" value="ECO:0007669"/>
    <property type="project" value="InterPro"/>
</dbReference>
<evidence type="ECO:0000256" key="6">
    <source>
        <dbReference type="ARBA" id="ARBA00023125"/>
    </source>
</evidence>
<comment type="subcellular location">
    <subcellularLocation>
        <location evidence="1 10">Cytoplasm</location>
    </subcellularLocation>
</comment>
<dbReference type="SUPFAM" id="SSF52172">
    <property type="entry name" value="CheY-like"/>
    <property type="match status" value="1"/>
</dbReference>
<evidence type="ECO:0000256" key="10">
    <source>
        <dbReference type="PIRNR" id="PIRNR006171"/>
    </source>
</evidence>
<dbReference type="AlphaFoldDB" id="A0A2T3FNK9"/>
<evidence type="ECO:0000256" key="2">
    <source>
        <dbReference type="ARBA" id="ARBA00022490"/>
    </source>
</evidence>
<feature type="domain" description="Response regulatory" evidence="12">
    <location>
        <begin position="3"/>
        <end position="119"/>
    </location>
</feature>
<evidence type="ECO:0000256" key="9">
    <source>
        <dbReference type="ARBA" id="ARBA00024867"/>
    </source>
</evidence>
<dbReference type="PANTHER" id="PTHR45526:SF1">
    <property type="entry name" value="TRANSCRIPTIONAL REGULATORY PROTEIN DCUR-RELATED"/>
    <property type="match status" value="1"/>
</dbReference>
<dbReference type="GO" id="GO:0003677">
    <property type="term" value="F:DNA binding"/>
    <property type="evidence" value="ECO:0007669"/>
    <property type="project" value="UniProtKB-KW"/>
</dbReference>
<dbReference type="InterPro" id="IPR051271">
    <property type="entry name" value="2C-system_Tx_regulators"/>
</dbReference>
<dbReference type="GO" id="GO:0005737">
    <property type="term" value="C:cytoplasm"/>
    <property type="evidence" value="ECO:0007669"/>
    <property type="project" value="UniProtKB-SubCell"/>
</dbReference>
<reference evidence="13 14" key="1">
    <citation type="submission" date="2018-03" db="EMBL/GenBank/DDBJ databases">
        <title>Lachnoclostridium SNUG30386 gen.nov., sp.nov., isolated from human faeces.</title>
        <authorList>
            <person name="Seo B."/>
            <person name="Jeon K."/>
            <person name="Ko G."/>
        </authorList>
    </citation>
    <scope>NUCLEOTIDE SEQUENCE [LARGE SCALE GENOMIC DNA]</scope>
    <source>
        <strain evidence="13 14">SNUG30386</strain>
    </source>
</reference>
<dbReference type="PROSITE" id="PS50110">
    <property type="entry name" value="RESPONSE_REGULATORY"/>
    <property type="match status" value="1"/>
</dbReference>
<gene>
    <name evidence="13" type="ORF">C7U56_09845</name>
</gene>
<dbReference type="InterPro" id="IPR011006">
    <property type="entry name" value="CheY-like_superfamily"/>
</dbReference>
<dbReference type="Pfam" id="PF00072">
    <property type="entry name" value="Response_reg"/>
    <property type="match status" value="1"/>
</dbReference>
<comment type="function">
    <text evidence="9">May play the central regulatory role in sporulation. It may be an element of the effector pathway responsible for the activation of sporulation genes in response to nutritional stress. Spo0A may act in concert with spo0H (a sigma factor) to control the expression of some genes that are critical to the sporulation process.</text>
</comment>